<reference evidence="1 2" key="1">
    <citation type="submission" date="2019-11" db="EMBL/GenBank/DDBJ databases">
        <title>Genome sequences of 17 halophilic strains isolated from different environments.</title>
        <authorList>
            <person name="Furrow R.E."/>
        </authorList>
    </citation>
    <scope>NUCLEOTIDE SEQUENCE [LARGE SCALE GENOMIC DNA]</scope>
    <source>
        <strain evidence="1 2">SL-4</strain>
    </source>
</reference>
<accession>A0A845F9C1</accession>
<dbReference type="Proteomes" id="UP000450457">
    <property type="component" value="Unassembled WGS sequence"/>
</dbReference>
<dbReference type="AlphaFoldDB" id="A0A845F9C1"/>
<comment type="caution">
    <text evidence="1">The sequence shown here is derived from an EMBL/GenBank/DDBJ whole genome shotgun (WGS) entry which is preliminary data.</text>
</comment>
<gene>
    <name evidence="1" type="ORF">GLW00_06310</name>
</gene>
<evidence type="ECO:0000313" key="2">
    <source>
        <dbReference type="Proteomes" id="UP000450457"/>
    </source>
</evidence>
<dbReference type="RefSeq" id="WP_160912312.1">
    <property type="nucleotide sequence ID" value="NZ_WMFA01000002.1"/>
</dbReference>
<organism evidence="1 2">
    <name type="scientific">Halobacillus litoralis</name>
    <dbReference type="NCBI Taxonomy" id="45668"/>
    <lineage>
        <taxon>Bacteria</taxon>
        <taxon>Bacillati</taxon>
        <taxon>Bacillota</taxon>
        <taxon>Bacilli</taxon>
        <taxon>Bacillales</taxon>
        <taxon>Bacillaceae</taxon>
        <taxon>Halobacillus</taxon>
    </lineage>
</organism>
<name>A0A845F9C1_9BACI</name>
<proteinExistence type="predicted"/>
<sequence length="58" mass="6800">MLWLIFAIPGLLIFVTIFFDRRRNIGNSRIANRGTFEDMYRHSSARDRAGDSKHSKPF</sequence>
<dbReference type="EMBL" id="WMFA01000002">
    <property type="protein sequence ID" value="MYL70451.1"/>
    <property type="molecule type" value="Genomic_DNA"/>
</dbReference>
<dbReference type="GeneID" id="78006595"/>
<evidence type="ECO:0000313" key="1">
    <source>
        <dbReference type="EMBL" id="MYL70451.1"/>
    </source>
</evidence>
<protein>
    <submittedName>
        <fullName evidence="1">Uncharacterized protein</fullName>
    </submittedName>
</protein>